<gene>
    <name evidence="1" type="ORF">LCGC14_1141950</name>
</gene>
<organism evidence="1">
    <name type="scientific">marine sediment metagenome</name>
    <dbReference type="NCBI Taxonomy" id="412755"/>
    <lineage>
        <taxon>unclassified sequences</taxon>
        <taxon>metagenomes</taxon>
        <taxon>ecological metagenomes</taxon>
    </lineage>
</organism>
<evidence type="ECO:0000313" key="1">
    <source>
        <dbReference type="EMBL" id="KKN00033.1"/>
    </source>
</evidence>
<dbReference type="AlphaFoldDB" id="A0A0F9Q3S4"/>
<protein>
    <submittedName>
        <fullName evidence="1">Uncharacterized protein</fullName>
    </submittedName>
</protein>
<accession>A0A0F9Q3S4</accession>
<comment type="caution">
    <text evidence="1">The sequence shown here is derived from an EMBL/GenBank/DDBJ whole genome shotgun (WGS) entry which is preliminary data.</text>
</comment>
<dbReference type="EMBL" id="LAZR01005427">
    <property type="protein sequence ID" value="KKN00033.1"/>
    <property type="molecule type" value="Genomic_DNA"/>
</dbReference>
<sequence>MAATLLPNGRWYTTRDSFKRTIMDNTAVTDKDNRLDEAIASASEFIEEYTDRLFIPWTGAKEFDYQKIGKLHLGEDLLSVTSITYADGDQTVNSGDYFLYPLNAADRSKPYQWIELLLSDDQFFYKDTRQKDIAITGKWGYSEITKLLTTLNHGATVNATETAITVTAGTNFEIGMTLLCETEQWFVGNVATNVITVIRGVNGTTAATHVDTTAVYAIFPPLQIRQAANALAARAFMRGESQWTDRAKTQGSDLSFSYFKAMPAEIEAILKKYRREVVI</sequence>
<name>A0A0F9Q3S4_9ZZZZ</name>
<proteinExistence type="predicted"/>
<reference evidence="1" key="1">
    <citation type="journal article" date="2015" name="Nature">
        <title>Complex archaea that bridge the gap between prokaryotes and eukaryotes.</title>
        <authorList>
            <person name="Spang A."/>
            <person name="Saw J.H."/>
            <person name="Jorgensen S.L."/>
            <person name="Zaremba-Niedzwiedzka K."/>
            <person name="Martijn J."/>
            <person name="Lind A.E."/>
            <person name="van Eijk R."/>
            <person name="Schleper C."/>
            <person name="Guy L."/>
            <person name="Ettema T.J."/>
        </authorList>
    </citation>
    <scope>NUCLEOTIDE SEQUENCE</scope>
</reference>